<feature type="domain" description="Glycosyltransferase subfamily 4-like N-terminal" evidence="2">
    <location>
        <begin position="58"/>
        <end position="230"/>
    </location>
</feature>
<evidence type="ECO:0000259" key="2">
    <source>
        <dbReference type="Pfam" id="PF13439"/>
    </source>
</evidence>
<dbReference type="PANTHER" id="PTHR12526">
    <property type="entry name" value="GLYCOSYLTRANSFERASE"/>
    <property type="match status" value="1"/>
</dbReference>
<gene>
    <name evidence="3" type="ORF">UR70_C0001G0026</name>
</gene>
<name>A0A0G0BUN4_9BACT</name>
<dbReference type="CDD" id="cd03801">
    <property type="entry name" value="GT4_PimA-like"/>
    <property type="match status" value="1"/>
</dbReference>
<dbReference type="PANTHER" id="PTHR12526:SF637">
    <property type="entry name" value="GLYCOSYLTRANSFERASE EPSF-RELATED"/>
    <property type="match status" value="1"/>
</dbReference>
<dbReference type="Pfam" id="PF13439">
    <property type="entry name" value="Glyco_transf_4"/>
    <property type="match status" value="1"/>
</dbReference>
<dbReference type="Pfam" id="PF00534">
    <property type="entry name" value="Glycos_transf_1"/>
    <property type="match status" value="1"/>
</dbReference>
<proteinExistence type="predicted"/>
<dbReference type="GO" id="GO:0016757">
    <property type="term" value="F:glycosyltransferase activity"/>
    <property type="evidence" value="ECO:0007669"/>
    <property type="project" value="InterPro"/>
</dbReference>
<dbReference type="SUPFAM" id="SSF53756">
    <property type="entry name" value="UDP-Glycosyltransferase/glycogen phosphorylase"/>
    <property type="match status" value="1"/>
</dbReference>
<evidence type="ECO:0000313" key="3">
    <source>
        <dbReference type="EMBL" id="KKP73038.1"/>
    </source>
</evidence>
<protein>
    <submittedName>
        <fullName evidence="3">Glycosyl transferase group 1</fullName>
    </submittedName>
</protein>
<sequence>MQNKNHGLQRRAFYATRSLFKFFSSEKAEPFPTPIKKTGIKVAFIHNEKRIHTDMHTGAAQINRFMAQALGASGVQVRHFYPRYQLSDTPTHLRGIANILFFYSMLENKKDILKYDVIQGTTYTPLPFLPFDTPVVCHFGSTIRGYLTSVPLTKKLPVEEKLIFKELEKLSIIPELDLKTRRPMEDIADIEIIAGSRATACIATSEKVKDELENMGIPKEKIFVIHNAIEDYWFKPQRTVEIQKPHLIFLGRLGNDVFTLKLKGLSRLVNFYRAFPEISKTTICMTTNRKLKEWLKVSFPKHYMYVNLRKDLIPGALAPLFGSILFISSRYEGFSLSLVEGMSQGLIPISFSVGVAPEIIQNGQNGYIVSTEKEAEIYARELLNNNEKRLSMANAAKKTAEKFCSANIATDLIALYQNIKKEKRDKNKNENNI</sequence>
<dbReference type="Gene3D" id="3.40.50.2000">
    <property type="entry name" value="Glycogen Phosphorylase B"/>
    <property type="match status" value="2"/>
</dbReference>
<dbReference type="EMBL" id="LBQE01000001">
    <property type="protein sequence ID" value="KKP73038.1"/>
    <property type="molecule type" value="Genomic_DNA"/>
</dbReference>
<keyword evidence="3" id="KW-0808">Transferase</keyword>
<dbReference type="InterPro" id="IPR001296">
    <property type="entry name" value="Glyco_trans_1"/>
</dbReference>
<evidence type="ECO:0000259" key="1">
    <source>
        <dbReference type="Pfam" id="PF00534"/>
    </source>
</evidence>
<dbReference type="Proteomes" id="UP000034923">
    <property type="component" value="Unassembled WGS sequence"/>
</dbReference>
<evidence type="ECO:0000313" key="4">
    <source>
        <dbReference type="Proteomes" id="UP000034923"/>
    </source>
</evidence>
<comment type="caution">
    <text evidence="3">The sequence shown here is derived from an EMBL/GenBank/DDBJ whole genome shotgun (WGS) entry which is preliminary data.</text>
</comment>
<reference evidence="3 4" key="1">
    <citation type="journal article" date="2015" name="Nature">
        <title>rRNA introns, odd ribosomes, and small enigmatic genomes across a large radiation of phyla.</title>
        <authorList>
            <person name="Brown C.T."/>
            <person name="Hug L.A."/>
            <person name="Thomas B.C."/>
            <person name="Sharon I."/>
            <person name="Castelle C.J."/>
            <person name="Singh A."/>
            <person name="Wilkins M.J."/>
            <person name="Williams K.H."/>
            <person name="Banfield J.F."/>
        </authorList>
    </citation>
    <scope>NUCLEOTIDE SEQUENCE [LARGE SCALE GENOMIC DNA]</scope>
</reference>
<dbReference type="AlphaFoldDB" id="A0A0G0BUN4"/>
<organism evidence="3 4">
    <name type="scientific">Candidatus Nomurabacteria bacterium GW2011_GWB1_35_20</name>
    <dbReference type="NCBI Taxonomy" id="1618740"/>
    <lineage>
        <taxon>Bacteria</taxon>
        <taxon>Candidatus Nomuraibacteriota</taxon>
    </lineage>
</organism>
<dbReference type="InterPro" id="IPR028098">
    <property type="entry name" value="Glyco_trans_4-like_N"/>
</dbReference>
<accession>A0A0G0BUN4</accession>
<feature type="domain" description="Glycosyl transferase family 1" evidence="1">
    <location>
        <begin position="324"/>
        <end position="398"/>
    </location>
</feature>